<organism evidence="4 5">
    <name type="scientific">Limnoraphis robusta CS-951</name>
    <dbReference type="NCBI Taxonomy" id="1637645"/>
    <lineage>
        <taxon>Bacteria</taxon>
        <taxon>Bacillati</taxon>
        <taxon>Cyanobacteriota</taxon>
        <taxon>Cyanophyceae</taxon>
        <taxon>Oscillatoriophycideae</taxon>
        <taxon>Oscillatoriales</taxon>
        <taxon>Sirenicapillariaceae</taxon>
        <taxon>Limnoraphis</taxon>
    </lineage>
</organism>
<comment type="caution">
    <text evidence="3">Lacks conserved residue(s) required for the propagation of feature annotation.</text>
</comment>
<keyword evidence="3" id="KW-0963">Cytoplasm</keyword>
<accession>A0A0F5Y9J0</accession>
<comment type="catalytic activity">
    <reaction evidence="3">
        <text>a ribonucleoside 5'-triphosphate + H2O = a ribonucleoside 5'-phosphate + diphosphate + H(+)</text>
        <dbReference type="Rhea" id="RHEA:23996"/>
        <dbReference type="ChEBI" id="CHEBI:15377"/>
        <dbReference type="ChEBI" id="CHEBI:15378"/>
        <dbReference type="ChEBI" id="CHEBI:33019"/>
        <dbReference type="ChEBI" id="CHEBI:58043"/>
        <dbReference type="ChEBI" id="CHEBI:61557"/>
        <dbReference type="EC" id="3.6.1.9"/>
    </reaction>
</comment>
<dbReference type="Pfam" id="PF02545">
    <property type="entry name" value="Maf"/>
    <property type="match status" value="1"/>
</dbReference>
<comment type="cofactor">
    <cofactor evidence="1 3">
        <name>a divalent metal cation</name>
        <dbReference type="ChEBI" id="CHEBI:60240"/>
    </cofactor>
</comment>
<dbReference type="EC" id="3.6.1.9" evidence="3"/>
<name>A0A0F5Y9J0_9CYAN</name>
<comment type="caution">
    <text evidence="4">The sequence shown here is derived from an EMBL/GenBank/DDBJ whole genome shotgun (WGS) entry which is preliminary data.</text>
</comment>
<dbReference type="PANTHER" id="PTHR43213:SF5">
    <property type="entry name" value="BIFUNCTIONAL DTTP_UTP PYROPHOSPHATASE_METHYLTRANSFERASE PROTEIN-RELATED"/>
    <property type="match status" value="1"/>
</dbReference>
<keyword evidence="2 3" id="KW-0378">Hydrolase</keyword>
<evidence type="ECO:0000313" key="4">
    <source>
        <dbReference type="EMBL" id="KKD34885.1"/>
    </source>
</evidence>
<dbReference type="GO" id="GO:0047429">
    <property type="term" value="F:nucleoside triphosphate diphosphatase activity"/>
    <property type="evidence" value="ECO:0007669"/>
    <property type="project" value="UniProtKB-EC"/>
</dbReference>
<comment type="subcellular location">
    <subcellularLocation>
        <location evidence="3">Cytoplasm</location>
    </subcellularLocation>
</comment>
<dbReference type="EMBL" id="LATL02000101">
    <property type="protein sequence ID" value="KKD34885.1"/>
    <property type="molecule type" value="Genomic_DNA"/>
</dbReference>
<gene>
    <name evidence="4" type="ORF">WN50_28330</name>
</gene>
<dbReference type="HAMAP" id="MF_00528">
    <property type="entry name" value="Maf"/>
    <property type="match status" value="1"/>
</dbReference>
<proteinExistence type="inferred from homology"/>
<evidence type="ECO:0000256" key="3">
    <source>
        <dbReference type="HAMAP-Rule" id="MF_00528"/>
    </source>
</evidence>
<dbReference type="GO" id="GO:0005737">
    <property type="term" value="C:cytoplasm"/>
    <property type="evidence" value="ECO:0007669"/>
    <property type="project" value="UniProtKB-SubCell"/>
</dbReference>
<dbReference type="NCBIfam" id="TIGR00172">
    <property type="entry name" value="maf"/>
    <property type="match status" value="1"/>
</dbReference>
<dbReference type="PIRSF" id="PIRSF006305">
    <property type="entry name" value="Maf"/>
    <property type="match status" value="1"/>
</dbReference>
<evidence type="ECO:0000313" key="5">
    <source>
        <dbReference type="Proteomes" id="UP000033607"/>
    </source>
</evidence>
<dbReference type="AlphaFoldDB" id="A0A0F5Y9J0"/>
<dbReference type="Proteomes" id="UP000033607">
    <property type="component" value="Unassembled WGS sequence"/>
</dbReference>
<dbReference type="PATRIC" id="fig|1637645.4.peg.2069"/>
<protein>
    <recommendedName>
        <fullName evidence="3">Nucleoside triphosphate pyrophosphatase</fullName>
        <ecNumber evidence="3">3.6.1.9</ecNumber>
    </recommendedName>
    <alternativeName>
        <fullName evidence="3">Nucleotide pyrophosphatase</fullName>
        <shortName evidence="3">Nucleotide PPase</shortName>
    </alternativeName>
</protein>
<sequence length="228" mass="25117">MATEHSIPFILASASPARRRLLQNLGIPARVCPSGFDESQIQFNDPAELVKTLARCKAEAVANLLTTTLSDSIPNSKSALILGCDSVLEVDGEIYGKPENKTEAIERWKVMRSHYGRLFTGHALIDIGKQKTIVYSQMTTVYFASVSDAEIEAYVATGEPLNCAGCFAIEGKGGVFIEKIEGCHTNVIGLSLPLLRKMLQELNHDITEFWQAENQEKFYTSNGDPKFD</sequence>
<dbReference type="SUPFAM" id="SSF52972">
    <property type="entry name" value="ITPase-like"/>
    <property type="match status" value="1"/>
</dbReference>
<dbReference type="CDD" id="cd00555">
    <property type="entry name" value="Maf"/>
    <property type="match status" value="1"/>
</dbReference>
<feature type="active site" description="Proton acceptor" evidence="3">
    <location>
        <position position="85"/>
    </location>
</feature>
<comment type="function">
    <text evidence="3">Nucleoside triphosphate pyrophosphatase. May have a dual role in cell division arrest and in preventing the incorporation of modified nucleotides into cellular nucleic acids.</text>
</comment>
<dbReference type="OrthoDB" id="9807767at2"/>
<dbReference type="RefSeq" id="WP_046281966.1">
    <property type="nucleotide sequence ID" value="NZ_LATL02000101.1"/>
</dbReference>
<comment type="similarity">
    <text evidence="3">Belongs to the Maf family.</text>
</comment>
<reference evidence="4 5" key="1">
    <citation type="submission" date="2015-06" db="EMBL/GenBank/DDBJ databases">
        <title>Draft genome assembly of filamentous brackish cyanobacterium Limnoraphis robusta strain CS-951.</title>
        <authorList>
            <person name="Willis A."/>
            <person name="Parks M."/>
            <person name="Burford M.A."/>
        </authorList>
    </citation>
    <scope>NUCLEOTIDE SEQUENCE [LARGE SCALE GENOMIC DNA]</scope>
    <source>
        <strain evidence="4 5">CS-951</strain>
    </source>
</reference>
<comment type="catalytic activity">
    <reaction evidence="3">
        <text>a 2'-deoxyribonucleoside 5'-triphosphate + H2O = a 2'-deoxyribonucleoside 5'-phosphate + diphosphate + H(+)</text>
        <dbReference type="Rhea" id="RHEA:44644"/>
        <dbReference type="ChEBI" id="CHEBI:15377"/>
        <dbReference type="ChEBI" id="CHEBI:15378"/>
        <dbReference type="ChEBI" id="CHEBI:33019"/>
        <dbReference type="ChEBI" id="CHEBI:61560"/>
        <dbReference type="ChEBI" id="CHEBI:65317"/>
        <dbReference type="EC" id="3.6.1.9"/>
    </reaction>
</comment>
<evidence type="ECO:0000256" key="1">
    <source>
        <dbReference type="ARBA" id="ARBA00001968"/>
    </source>
</evidence>
<dbReference type="GO" id="GO:0009117">
    <property type="term" value="P:nucleotide metabolic process"/>
    <property type="evidence" value="ECO:0007669"/>
    <property type="project" value="UniProtKB-KW"/>
</dbReference>
<dbReference type="Gene3D" id="3.90.950.10">
    <property type="match status" value="1"/>
</dbReference>
<keyword evidence="3" id="KW-0546">Nucleotide metabolism</keyword>
<dbReference type="InterPro" id="IPR029001">
    <property type="entry name" value="ITPase-like_fam"/>
</dbReference>
<evidence type="ECO:0000256" key="2">
    <source>
        <dbReference type="ARBA" id="ARBA00022801"/>
    </source>
</evidence>
<dbReference type="PANTHER" id="PTHR43213">
    <property type="entry name" value="BIFUNCTIONAL DTTP/UTP PYROPHOSPHATASE/METHYLTRANSFERASE PROTEIN-RELATED"/>
    <property type="match status" value="1"/>
</dbReference>
<dbReference type="InterPro" id="IPR003697">
    <property type="entry name" value="Maf-like"/>
</dbReference>